<organism evidence="1 2">
    <name type="scientific">Dreissena polymorpha</name>
    <name type="common">Zebra mussel</name>
    <name type="synonym">Mytilus polymorpha</name>
    <dbReference type="NCBI Taxonomy" id="45954"/>
    <lineage>
        <taxon>Eukaryota</taxon>
        <taxon>Metazoa</taxon>
        <taxon>Spiralia</taxon>
        <taxon>Lophotrochozoa</taxon>
        <taxon>Mollusca</taxon>
        <taxon>Bivalvia</taxon>
        <taxon>Autobranchia</taxon>
        <taxon>Heteroconchia</taxon>
        <taxon>Euheterodonta</taxon>
        <taxon>Imparidentia</taxon>
        <taxon>Neoheterodontei</taxon>
        <taxon>Myida</taxon>
        <taxon>Dreissenoidea</taxon>
        <taxon>Dreissenidae</taxon>
        <taxon>Dreissena</taxon>
    </lineage>
</organism>
<dbReference type="Proteomes" id="UP000828390">
    <property type="component" value="Unassembled WGS sequence"/>
</dbReference>
<reference evidence="1" key="2">
    <citation type="submission" date="2020-11" db="EMBL/GenBank/DDBJ databases">
        <authorList>
            <person name="McCartney M.A."/>
            <person name="Auch B."/>
            <person name="Kono T."/>
            <person name="Mallez S."/>
            <person name="Becker A."/>
            <person name="Gohl D.M."/>
            <person name="Silverstein K.A.T."/>
            <person name="Koren S."/>
            <person name="Bechman K.B."/>
            <person name="Herman A."/>
            <person name="Abrahante J.E."/>
            <person name="Garbe J."/>
        </authorList>
    </citation>
    <scope>NUCLEOTIDE SEQUENCE</scope>
    <source>
        <strain evidence="1">Duluth1</strain>
        <tissue evidence="1">Whole animal</tissue>
    </source>
</reference>
<sequence length="131" mass="15649">MTRNRIVFGLTSTKIREKLIQEDDKLTLDKAIEITSMHKVKRNLWKIKKRTSVRYKEDKRANYNMDCKTLLILVNNPKIYTKNHIYTRNQIYTKNHVANVKIVIWIPRVQPRAAVPEVPEMEPFRERMKVG</sequence>
<dbReference type="AlphaFoldDB" id="A0A9D4ERF3"/>
<comment type="caution">
    <text evidence="1">The sequence shown here is derived from an EMBL/GenBank/DDBJ whole genome shotgun (WGS) entry which is preliminary data.</text>
</comment>
<gene>
    <name evidence="1" type="ORF">DPMN_160546</name>
</gene>
<evidence type="ECO:0000313" key="2">
    <source>
        <dbReference type="Proteomes" id="UP000828390"/>
    </source>
</evidence>
<name>A0A9D4ERF3_DREPO</name>
<accession>A0A9D4ERF3</accession>
<reference evidence="1" key="1">
    <citation type="journal article" date="2019" name="bioRxiv">
        <title>The Genome of the Zebra Mussel, Dreissena polymorpha: A Resource for Invasive Species Research.</title>
        <authorList>
            <person name="McCartney M.A."/>
            <person name="Auch B."/>
            <person name="Kono T."/>
            <person name="Mallez S."/>
            <person name="Zhang Y."/>
            <person name="Obille A."/>
            <person name="Becker A."/>
            <person name="Abrahante J.E."/>
            <person name="Garbe J."/>
            <person name="Badalamenti J.P."/>
            <person name="Herman A."/>
            <person name="Mangelson H."/>
            <person name="Liachko I."/>
            <person name="Sullivan S."/>
            <person name="Sone E.D."/>
            <person name="Koren S."/>
            <person name="Silverstein K.A.T."/>
            <person name="Beckman K.B."/>
            <person name="Gohl D.M."/>
        </authorList>
    </citation>
    <scope>NUCLEOTIDE SEQUENCE</scope>
    <source>
        <strain evidence="1">Duluth1</strain>
        <tissue evidence="1">Whole animal</tissue>
    </source>
</reference>
<evidence type="ECO:0000313" key="1">
    <source>
        <dbReference type="EMBL" id="KAH3782627.1"/>
    </source>
</evidence>
<dbReference type="EMBL" id="JAIWYP010000008">
    <property type="protein sequence ID" value="KAH3782627.1"/>
    <property type="molecule type" value="Genomic_DNA"/>
</dbReference>
<proteinExistence type="predicted"/>
<protein>
    <submittedName>
        <fullName evidence="1">Uncharacterized protein</fullName>
    </submittedName>
</protein>
<keyword evidence="2" id="KW-1185">Reference proteome</keyword>